<evidence type="ECO:0000313" key="2">
    <source>
        <dbReference type="EMBL" id="QHS94207.1"/>
    </source>
</evidence>
<dbReference type="EMBL" id="MN739217">
    <property type="protein sequence ID" value="QHS94207.1"/>
    <property type="molecule type" value="Genomic_DNA"/>
</dbReference>
<keyword evidence="1" id="KW-0812">Transmembrane</keyword>
<keyword evidence="1" id="KW-0472">Membrane</keyword>
<proteinExistence type="predicted"/>
<reference evidence="2" key="1">
    <citation type="journal article" date="2020" name="Nature">
        <title>Giant virus diversity and host interactions through global metagenomics.</title>
        <authorList>
            <person name="Schulz F."/>
            <person name="Roux S."/>
            <person name="Paez-Espino D."/>
            <person name="Jungbluth S."/>
            <person name="Walsh D.A."/>
            <person name="Denef V.J."/>
            <person name="McMahon K.D."/>
            <person name="Konstantinidis K.T."/>
            <person name="Eloe-Fadrosh E.A."/>
            <person name="Kyrpides N.C."/>
            <person name="Woyke T."/>
        </authorList>
    </citation>
    <scope>NUCLEOTIDE SEQUENCE</scope>
    <source>
        <strain evidence="2">GVMAG-M-3300018416-26</strain>
    </source>
</reference>
<sequence>MRVKSTNTIFGVMVLLMILIIIKILHYWQMKEHFNESNVIRTAYEITENNIVSNDVEGDSQISLPVIQNCAPTPRSFEEISVNKININNDDVDSIEFNNNVLVNGTLNARNIKIENNEVFTYDVSTNTLTF</sequence>
<organism evidence="2">
    <name type="scientific">viral metagenome</name>
    <dbReference type="NCBI Taxonomy" id="1070528"/>
    <lineage>
        <taxon>unclassified sequences</taxon>
        <taxon>metagenomes</taxon>
        <taxon>organismal metagenomes</taxon>
    </lineage>
</organism>
<protein>
    <submittedName>
        <fullName evidence="2">Uncharacterized protein</fullName>
    </submittedName>
</protein>
<feature type="transmembrane region" description="Helical" evidence="1">
    <location>
        <begin position="7"/>
        <end position="28"/>
    </location>
</feature>
<name>A0A6C0BP59_9ZZZZ</name>
<evidence type="ECO:0000256" key="1">
    <source>
        <dbReference type="SAM" id="Phobius"/>
    </source>
</evidence>
<dbReference type="AlphaFoldDB" id="A0A6C0BP59"/>
<accession>A0A6C0BP59</accession>
<keyword evidence="1" id="KW-1133">Transmembrane helix</keyword>